<dbReference type="EC" id="3.4.21.89" evidence="3 6"/>
<dbReference type="CDD" id="cd06530">
    <property type="entry name" value="S26_SPase_I"/>
    <property type="match status" value="2"/>
</dbReference>
<protein>
    <recommendedName>
        <fullName evidence="4 6">Signal peptidase I</fullName>
        <ecNumber evidence="3 6">3.4.21.89</ecNumber>
    </recommendedName>
</protein>
<evidence type="ECO:0000256" key="1">
    <source>
        <dbReference type="ARBA" id="ARBA00000677"/>
    </source>
</evidence>
<evidence type="ECO:0000313" key="8">
    <source>
        <dbReference type="EMBL" id="MFD1872338.1"/>
    </source>
</evidence>
<dbReference type="InterPro" id="IPR019758">
    <property type="entry name" value="Pept_S26A_signal_pept_1_CS"/>
</dbReference>
<dbReference type="Pfam" id="PF10502">
    <property type="entry name" value="Peptidase_S26"/>
    <property type="match status" value="2"/>
</dbReference>
<name>A0ABW4QRZ2_9BACT</name>
<dbReference type="InterPro" id="IPR019533">
    <property type="entry name" value="Peptidase_S26"/>
</dbReference>
<organism evidence="8 9">
    <name type="scientific">Hymenobacter bucti</name>
    <dbReference type="NCBI Taxonomy" id="1844114"/>
    <lineage>
        <taxon>Bacteria</taxon>
        <taxon>Pseudomonadati</taxon>
        <taxon>Bacteroidota</taxon>
        <taxon>Cytophagia</taxon>
        <taxon>Cytophagales</taxon>
        <taxon>Hymenobacteraceae</taxon>
        <taxon>Hymenobacter</taxon>
    </lineage>
</organism>
<evidence type="ECO:0000256" key="4">
    <source>
        <dbReference type="ARBA" id="ARBA00019232"/>
    </source>
</evidence>
<proteinExistence type="inferred from homology"/>
<comment type="caution">
    <text evidence="8">The sequence shown here is derived from an EMBL/GenBank/DDBJ whole genome shotgun (WGS) entry which is preliminary data.</text>
</comment>
<evidence type="ECO:0000313" key="9">
    <source>
        <dbReference type="Proteomes" id="UP001597197"/>
    </source>
</evidence>
<sequence length="334" mass="37016">MFSKPQIKLAGWLLLALAAVLLSWALATAYVIPSDSMERSLLVGDYVSINKLTTDDPDPQRNDVVVFYAPYEPQRGAKQRTLLIKRCVAGAGDTLAIRRGQVLLNGRPAPGTGQLQLTYFLEVAAPGDEVQAALRALGIVDNLEPSGLPAVTTNLETGRLGYLISCPAATAAYLRRQPYVRALAEAGGHVPAGTLFPDQVDFRVSQARSAVPRNWQLDDYGPLAVPKKGQTIALTPANAATYYKIVAQYEPNPGISWQQGRIYQHGRPLTQYTIKQNYYFVLGDNRHNSEDSRFWGFVPENYLVGRAARVWFSLDPYADALHKIRWHRIGRPIR</sequence>
<evidence type="ECO:0000256" key="3">
    <source>
        <dbReference type="ARBA" id="ARBA00013208"/>
    </source>
</evidence>
<evidence type="ECO:0000259" key="7">
    <source>
        <dbReference type="Pfam" id="PF10502"/>
    </source>
</evidence>
<dbReference type="PANTHER" id="PTHR43390:SF1">
    <property type="entry name" value="CHLOROPLAST PROCESSING PEPTIDASE"/>
    <property type="match status" value="1"/>
</dbReference>
<dbReference type="PRINTS" id="PR00727">
    <property type="entry name" value="LEADERPTASE"/>
</dbReference>
<dbReference type="GO" id="GO:0009003">
    <property type="term" value="F:signal peptidase activity"/>
    <property type="evidence" value="ECO:0007669"/>
    <property type="project" value="UniProtKB-EC"/>
</dbReference>
<dbReference type="PROSITE" id="PS00761">
    <property type="entry name" value="SPASE_I_3"/>
    <property type="match status" value="1"/>
</dbReference>
<gene>
    <name evidence="8" type="primary">lepB</name>
    <name evidence="8" type="ORF">ACFSDX_07860</name>
</gene>
<dbReference type="SUPFAM" id="SSF51306">
    <property type="entry name" value="LexA/Signal peptidase"/>
    <property type="match status" value="1"/>
</dbReference>
<keyword evidence="5 6" id="KW-0378">Hydrolase</keyword>
<accession>A0ABW4QRZ2</accession>
<dbReference type="EMBL" id="JBHUFD010000003">
    <property type="protein sequence ID" value="MFD1872338.1"/>
    <property type="molecule type" value="Genomic_DNA"/>
</dbReference>
<comment type="similarity">
    <text evidence="2 6">Belongs to the peptidase S26 family.</text>
</comment>
<keyword evidence="6" id="KW-0645">Protease</keyword>
<feature type="domain" description="Peptidase S26" evidence="7">
    <location>
        <begin position="13"/>
        <end position="110"/>
    </location>
</feature>
<dbReference type="RefSeq" id="WP_382312745.1">
    <property type="nucleotide sequence ID" value="NZ_JBHUFD010000003.1"/>
</dbReference>
<dbReference type="Proteomes" id="UP001597197">
    <property type="component" value="Unassembled WGS sequence"/>
</dbReference>
<dbReference type="Gene3D" id="2.10.109.10">
    <property type="entry name" value="Umud Fragment, subunit A"/>
    <property type="match status" value="2"/>
</dbReference>
<keyword evidence="9" id="KW-1185">Reference proteome</keyword>
<dbReference type="NCBIfam" id="TIGR02227">
    <property type="entry name" value="sigpep_I_bact"/>
    <property type="match status" value="2"/>
</dbReference>
<evidence type="ECO:0000256" key="2">
    <source>
        <dbReference type="ARBA" id="ARBA00009370"/>
    </source>
</evidence>
<evidence type="ECO:0000256" key="5">
    <source>
        <dbReference type="ARBA" id="ARBA00022801"/>
    </source>
</evidence>
<comment type="catalytic activity">
    <reaction evidence="1 6">
        <text>Cleavage of hydrophobic, N-terminal signal or leader sequences from secreted and periplasmic proteins.</text>
        <dbReference type="EC" id="3.4.21.89"/>
    </reaction>
</comment>
<evidence type="ECO:0000256" key="6">
    <source>
        <dbReference type="RuleBase" id="RU362042"/>
    </source>
</evidence>
<dbReference type="InterPro" id="IPR000223">
    <property type="entry name" value="Pept_S26A_signal_pept_1"/>
</dbReference>
<dbReference type="InterPro" id="IPR036286">
    <property type="entry name" value="LexA/Signal_pep-like_sf"/>
</dbReference>
<reference evidence="9" key="1">
    <citation type="journal article" date="2019" name="Int. J. Syst. Evol. Microbiol.">
        <title>The Global Catalogue of Microorganisms (GCM) 10K type strain sequencing project: providing services to taxonomists for standard genome sequencing and annotation.</title>
        <authorList>
            <consortium name="The Broad Institute Genomics Platform"/>
            <consortium name="The Broad Institute Genome Sequencing Center for Infectious Disease"/>
            <person name="Wu L."/>
            <person name="Ma J."/>
        </authorList>
    </citation>
    <scope>NUCLEOTIDE SEQUENCE [LARGE SCALE GENOMIC DNA]</scope>
    <source>
        <strain evidence="9">CGMCC 1.15795</strain>
    </source>
</reference>
<comment type="subcellular location">
    <subcellularLocation>
        <location evidence="6">Membrane</location>
        <topology evidence="6">Single-pass type II membrane protein</topology>
    </subcellularLocation>
</comment>
<dbReference type="PANTHER" id="PTHR43390">
    <property type="entry name" value="SIGNAL PEPTIDASE I"/>
    <property type="match status" value="1"/>
</dbReference>
<feature type="domain" description="Peptidase S26" evidence="7">
    <location>
        <begin position="270"/>
        <end position="311"/>
    </location>
</feature>